<gene>
    <name evidence="1" type="ORF">NCTC10293_01325</name>
</gene>
<proteinExistence type="predicted"/>
<dbReference type="EMBL" id="UGQE01000003">
    <property type="protein sequence ID" value="STZ13747.1"/>
    <property type="molecule type" value="Genomic_DNA"/>
</dbReference>
<name>A0A378R6N6_9GAMM</name>
<dbReference type="Proteomes" id="UP000255279">
    <property type="component" value="Unassembled WGS sequence"/>
</dbReference>
<evidence type="ECO:0000313" key="1">
    <source>
        <dbReference type="EMBL" id="STZ13747.1"/>
    </source>
</evidence>
<organism evidence="1 2">
    <name type="scientific">Moraxella caviae</name>
    <dbReference type="NCBI Taxonomy" id="34060"/>
    <lineage>
        <taxon>Bacteria</taxon>
        <taxon>Pseudomonadati</taxon>
        <taxon>Pseudomonadota</taxon>
        <taxon>Gammaproteobacteria</taxon>
        <taxon>Moraxellales</taxon>
        <taxon>Moraxellaceae</taxon>
        <taxon>Moraxella</taxon>
    </lineage>
</organism>
<reference evidence="1 2" key="1">
    <citation type="submission" date="2018-06" db="EMBL/GenBank/DDBJ databases">
        <authorList>
            <consortium name="Pathogen Informatics"/>
            <person name="Doyle S."/>
        </authorList>
    </citation>
    <scope>NUCLEOTIDE SEQUENCE [LARGE SCALE GENOMIC DNA]</scope>
    <source>
        <strain evidence="1 2">NCTC10293</strain>
    </source>
</reference>
<dbReference type="RefSeq" id="WP_115338146.1">
    <property type="nucleotide sequence ID" value="NZ_UGQE01000003.1"/>
</dbReference>
<evidence type="ECO:0008006" key="3">
    <source>
        <dbReference type="Google" id="ProtNLM"/>
    </source>
</evidence>
<evidence type="ECO:0000313" key="2">
    <source>
        <dbReference type="Proteomes" id="UP000255279"/>
    </source>
</evidence>
<dbReference type="SUPFAM" id="SSF47473">
    <property type="entry name" value="EF-hand"/>
    <property type="match status" value="1"/>
</dbReference>
<dbReference type="Gene3D" id="1.10.238.10">
    <property type="entry name" value="EF-hand"/>
    <property type="match status" value="1"/>
</dbReference>
<dbReference type="AlphaFoldDB" id="A0A378R6N6"/>
<dbReference type="InterPro" id="IPR011992">
    <property type="entry name" value="EF-hand-dom_pair"/>
</dbReference>
<accession>A0A378R6N6</accession>
<sequence>MRLNFTKSVRKSTFKKFGVGLLMAHWQRLHWLAQHYHCARFCFYHDKNSDGVLNFWEWRKAKSDDFLLKQQGEEFELKIGGLRTFRALDVDNNWKISMDEAAQRLEYREHPCASWERAMNEMLKNQALIKE</sequence>
<protein>
    <recommendedName>
        <fullName evidence="3">EF-hand domain-containing protein</fullName>
    </recommendedName>
</protein>